<dbReference type="EMBL" id="JAHQIW010000613">
    <property type="protein sequence ID" value="KAJ1349143.1"/>
    <property type="molecule type" value="Genomic_DNA"/>
</dbReference>
<reference evidence="1" key="1">
    <citation type="submission" date="2021-06" db="EMBL/GenBank/DDBJ databases">
        <title>Parelaphostrongylus tenuis whole genome reference sequence.</title>
        <authorList>
            <person name="Garwood T.J."/>
            <person name="Larsen P.A."/>
            <person name="Fountain-Jones N.M."/>
            <person name="Garbe J.R."/>
            <person name="Macchietto M.G."/>
            <person name="Kania S.A."/>
            <person name="Gerhold R.W."/>
            <person name="Richards J.E."/>
            <person name="Wolf T.M."/>
        </authorList>
    </citation>
    <scope>NUCLEOTIDE SEQUENCE</scope>
    <source>
        <strain evidence="1">MNPRO001-30</strain>
        <tissue evidence="1">Meninges</tissue>
    </source>
</reference>
<protein>
    <submittedName>
        <fullName evidence="1">Uncharacterized protein</fullName>
    </submittedName>
</protein>
<accession>A0AAD5M3C6</accession>
<evidence type="ECO:0000313" key="2">
    <source>
        <dbReference type="Proteomes" id="UP001196413"/>
    </source>
</evidence>
<gene>
    <name evidence="1" type="ORF">KIN20_004600</name>
</gene>
<organism evidence="1 2">
    <name type="scientific">Parelaphostrongylus tenuis</name>
    <name type="common">Meningeal worm</name>
    <dbReference type="NCBI Taxonomy" id="148309"/>
    <lineage>
        <taxon>Eukaryota</taxon>
        <taxon>Metazoa</taxon>
        <taxon>Ecdysozoa</taxon>
        <taxon>Nematoda</taxon>
        <taxon>Chromadorea</taxon>
        <taxon>Rhabditida</taxon>
        <taxon>Rhabditina</taxon>
        <taxon>Rhabditomorpha</taxon>
        <taxon>Strongyloidea</taxon>
        <taxon>Metastrongylidae</taxon>
        <taxon>Parelaphostrongylus</taxon>
    </lineage>
</organism>
<comment type="caution">
    <text evidence="1">The sequence shown here is derived from an EMBL/GenBank/DDBJ whole genome shotgun (WGS) entry which is preliminary data.</text>
</comment>
<keyword evidence="2" id="KW-1185">Reference proteome</keyword>
<dbReference type="AlphaFoldDB" id="A0AAD5M3C6"/>
<dbReference type="Proteomes" id="UP001196413">
    <property type="component" value="Unassembled WGS sequence"/>
</dbReference>
<sequence length="83" mass="8939">MGGVLFFFTDDIAVVSEGSTGRNDGQAALLAEAERAHPLNPHSSLGNKRVRLLVRVLFLYPPPEDRATCLATNRAGFLKDGCP</sequence>
<evidence type="ECO:0000313" key="1">
    <source>
        <dbReference type="EMBL" id="KAJ1349143.1"/>
    </source>
</evidence>
<proteinExistence type="predicted"/>
<name>A0AAD5M3C6_PARTN</name>